<evidence type="ECO:0000256" key="4">
    <source>
        <dbReference type="ARBA" id="ARBA00023027"/>
    </source>
</evidence>
<dbReference type="RefSeq" id="WP_160794482.1">
    <property type="nucleotide sequence ID" value="NZ_WRPA01000004.1"/>
</dbReference>
<keyword evidence="2 6" id="KW-0288">FMN</keyword>
<dbReference type="Gene3D" id="3.40.50.360">
    <property type="match status" value="1"/>
</dbReference>
<dbReference type="AlphaFoldDB" id="A0A6L7HVE9"/>
<keyword evidence="4 6" id="KW-0520">NAD</keyword>
<evidence type="ECO:0000256" key="5">
    <source>
        <dbReference type="ARBA" id="ARBA00048542"/>
    </source>
</evidence>
<comment type="similarity">
    <text evidence="6">Belongs to the azoreductase type 1 family.</text>
</comment>
<evidence type="ECO:0000256" key="3">
    <source>
        <dbReference type="ARBA" id="ARBA00023002"/>
    </source>
</evidence>
<evidence type="ECO:0000256" key="2">
    <source>
        <dbReference type="ARBA" id="ARBA00022643"/>
    </source>
</evidence>
<comment type="function">
    <text evidence="6">Also exhibits azoreductase activity. Catalyzes the reductive cleavage of the azo bond in aromatic azo compounds to the corresponding amines.</text>
</comment>
<dbReference type="Pfam" id="PF02525">
    <property type="entry name" value="Flavodoxin_2"/>
    <property type="match status" value="1"/>
</dbReference>
<dbReference type="EC" id="1.6.5.-" evidence="6"/>
<keyword evidence="1 6" id="KW-0285">Flavoprotein</keyword>
<dbReference type="InterPro" id="IPR050104">
    <property type="entry name" value="FMN-dep_NADH:Q_OxRdtase_AzoR1"/>
</dbReference>
<comment type="function">
    <text evidence="6">Quinone reductase that provides resistance to thiol-specific stress caused by electrophilic quinones.</text>
</comment>
<dbReference type="EC" id="1.7.1.17" evidence="6"/>
<dbReference type="GO" id="GO:0010181">
    <property type="term" value="F:FMN binding"/>
    <property type="evidence" value="ECO:0007669"/>
    <property type="project" value="UniProtKB-UniRule"/>
</dbReference>
<evidence type="ECO:0000313" key="8">
    <source>
        <dbReference type="EMBL" id="MXR68306.1"/>
    </source>
</evidence>
<dbReference type="SUPFAM" id="SSF52218">
    <property type="entry name" value="Flavoproteins"/>
    <property type="match status" value="1"/>
</dbReference>
<proteinExistence type="inferred from homology"/>
<comment type="catalytic activity">
    <reaction evidence="6">
        <text>2 a quinone + NADH + H(+) = 2 a 1,4-benzosemiquinone + NAD(+)</text>
        <dbReference type="Rhea" id="RHEA:65952"/>
        <dbReference type="ChEBI" id="CHEBI:15378"/>
        <dbReference type="ChEBI" id="CHEBI:57540"/>
        <dbReference type="ChEBI" id="CHEBI:57945"/>
        <dbReference type="ChEBI" id="CHEBI:132124"/>
        <dbReference type="ChEBI" id="CHEBI:134225"/>
    </reaction>
</comment>
<dbReference type="Proteomes" id="UP000474778">
    <property type="component" value="Unassembled WGS sequence"/>
</dbReference>
<keyword evidence="9" id="KW-1185">Reference proteome</keyword>
<feature type="domain" description="Flavodoxin-like fold" evidence="7">
    <location>
        <begin position="1"/>
        <end position="197"/>
    </location>
</feature>
<sequence>MNILLVNSSPRKHQACTYQLAQFIIQQISEKIDVEVVEVDAATLPHLDADYAKALSTPDLMYDESSGSLSLSNQLIAQLNKADFIIIASPMHNFSLPSSLKSWVDHVVRAGRTFEITATEKQGLLSNKPIYVLVSAGGRFSGKNAYQPDFFTPYLTEIMATVGLKDIQFFTIEGTVTNRETVQEQIDLLQKQLKNHLESTEISREMPVAI</sequence>
<dbReference type="InterPro" id="IPR023048">
    <property type="entry name" value="NADH:quinone_OxRdtase_FMN_depd"/>
</dbReference>
<keyword evidence="3 6" id="KW-0560">Oxidoreductase</keyword>
<dbReference type="GO" id="GO:0016652">
    <property type="term" value="F:oxidoreductase activity, acting on NAD(P)H as acceptor"/>
    <property type="evidence" value="ECO:0007669"/>
    <property type="project" value="UniProtKB-UniRule"/>
</dbReference>
<evidence type="ECO:0000256" key="1">
    <source>
        <dbReference type="ARBA" id="ARBA00022630"/>
    </source>
</evidence>
<organism evidence="8 9">
    <name type="scientific">Shewanella insulae</name>
    <dbReference type="NCBI Taxonomy" id="2681496"/>
    <lineage>
        <taxon>Bacteria</taxon>
        <taxon>Pseudomonadati</taxon>
        <taxon>Pseudomonadota</taxon>
        <taxon>Gammaproteobacteria</taxon>
        <taxon>Alteromonadales</taxon>
        <taxon>Shewanellaceae</taxon>
        <taxon>Shewanella</taxon>
    </lineage>
</organism>
<evidence type="ECO:0000313" key="9">
    <source>
        <dbReference type="Proteomes" id="UP000474778"/>
    </source>
</evidence>
<comment type="caution">
    <text evidence="6">Lacks conserved residue(s) required for the propagation of feature annotation.</text>
</comment>
<accession>A0A6L7HVE9</accession>
<evidence type="ECO:0000259" key="7">
    <source>
        <dbReference type="Pfam" id="PF02525"/>
    </source>
</evidence>
<comment type="catalytic activity">
    <reaction evidence="5">
        <text>N,N-dimethyl-1,4-phenylenediamine + anthranilate + 2 NAD(+) = 2-(4-dimethylaminophenyl)diazenylbenzoate + 2 NADH + 2 H(+)</text>
        <dbReference type="Rhea" id="RHEA:55872"/>
        <dbReference type="ChEBI" id="CHEBI:15378"/>
        <dbReference type="ChEBI" id="CHEBI:15783"/>
        <dbReference type="ChEBI" id="CHEBI:16567"/>
        <dbReference type="ChEBI" id="CHEBI:57540"/>
        <dbReference type="ChEBI" id="CHEBI:57945"/>
        <dbReference type="ChEBI" id="CHEBI:71579"/>
        <dbReference type="EC" id="1.7.1.17"/>
    </reaction>
    <physiologicalReaction direction="right-to-left" evidence="5">
        <dbReference type="Rhea" id="RHEA:55874"/>
    </physiologicalReaction>
</comment>
<dbReference type="InterPro" id="IPR029039">
    <property type="entry name" value="Flavoprotein-like_sf"/>
</dbReference>
<dbReference type="HAMAP" id="MF_01216">
    <property type="entry name" value="Azoreductase_type1"/>
    <property type="match status" value="1"/>
</dbReference>
<dbReference type="InterPro" id="IPR003680">
    <property type="entry name" value="Flavodoxin_fold"/>
</dbReference>
<evidence type="ECO:0000256" key="6">
    <source>
        <dbReference type="HAMAP-Rule" id="MF_01216"/>
    </source>
</evidence>
<comment type="cofactor">
    <cofactor evidence="6">
        <name>FMN</name>
        <dbReference type="ChEBI" id="CHEBI:58210"/>
    </cofactor>
    <text evidence="6">Binds 1 FMN per subunit.</text>
</comment>
<dbReference type="EMBL" id="WRPA01000004">
    <property type="protein sequence ID" value="MXR68306.1"/>
    <property type="molecule type" value="Genomic_DNA"/>
</dbReference>
<comment type="caution">
    <text evidence="8">The sequence shown here is derived from an EMBL/GenBank/DDBJ whole genome shotgun (WGS) entry which is preliminary data.</text>
</comment>
<dbReference type="GO" id="GO:0009055">
    <property type="term" value="F:electron transfer activity"/>
    <property type="evidence" value="ECO:0007669"/>
    <property type="project" value="UniProtKB-UniRule"/>
</dbReference>
<gene>
    <name evidence="6" type="primary">azoR</name>
    <name evidence="8" type="ORF">GNT65_06400</name>
</gene>
<dbReference type="GO" id="GO:0016655">
    <property type="term" value="F:oxidoreductase activity, acting on NAD(P)H, quinone or similar compound as acceptor"/>
    <property type="evidence" value="ECO:0007669"/>
    <property type="project" value="InterPro"/>
</dbReference>
<dbReference type="PANTHER" id="PTHR43741:SF4">
    <property type="entry name" value="FMN-DEPENDENT NADH:QUINONE OXIDOREDUCTASE"/>
    <property type="match status" value="1"/>
</dbReference>
<comment type="subunit">
    <text evidence="6">Homodimer.</text>
</comment>
<dbReference type="PANTHER" id="PTHR43741">
    <property type="entry name" value="FMN-DEPENDENT NADH-AZOREDUCTASE 1"/>
    <property type="match status" value="1"/>
</dbReference>
<feature type="binding site" evidence="6">
    <location>
        <begin position="135"/>
        <end position="138"/>
    </location>
    <ligand>
        <name>FMN</name>
        <dbReference type="ChEBI" id="CHEBI:58210"/>
    </ligand>
</feature>
<protein>
    <recommendedName>
        <fullName evidence="6">FMN dependent NADH:quinone oxidoreductase</fullName>
        <ecNumber evidence="6">1.6.5.-</ecNumber>
    </recommendedName>
    <alternativeName>
        <fullName evidence="6">Azo-dye reductase</fullName>
    </alternativeName>
    <alternativeName>
        <fullName evidence="6">FMN-dependent NADH-azo compound oxidoreductase</fullName>
    </alternativeName>
    <alternativeName>
        <fullName evidence="6">FMN-dependent NADH-azoreductase</fullName>
        <ecNumber evidence="6">1.7.1.17</ecNumber>
    </alternativeName>
</protein>
<name>A0A6L7HVE9_9GAMM</name>
<feature type="binding site" evidence="6">
    <location>
        <position position="9"/>
    </location>
    <ligand>
        <name>FMN</name>
        <dbReference type="ChEBI" id="CHEBI:58210"/>
    </ligand>
</feature>
<reference evidence="8 9" key="1">
    <citation type="submission" date="2019-12" db="EMBL/GenBank/DDBJ databases">
        <title>Shewanella insulae sp. nov., isolated from a tidal flat.</title>
        <authorList>
            <person name="Yoon J.-H."/>
        </authorList>
    </citation>
    <scope>NUCLEOTIDE SEQUENCE [LARGE SCALE GENOMIC DNA]</scope>
    <source>
        <strain evidence="8 9">JBTF-M18</strain>
    </source>
</reference>